<proteinExistence type="predicted"/>
<name>A0A934S6L3_9BACT</name>
<dbReference type="InterPro" id="IPR001647">
    <property type="entry name" value="HTH_TetR"/>
</dbReference>
<dbReference type="EMBL" id="JAENIJ010000008">
    <property type="protein sequence ID" value="MBK1882210.1"/>
    <property type="molecule type" value="Genomic_DNA"/>
</dbReference>
<dbReference type="Pfam" id="PF00440">
    <property type="entry name" value="TetR_N"/>
    <property type="match status" value="1"/>
</dbReference>
<evidence type="ECO:0000313" key="5">
    <source>
        <dbReference type="Proteomes" id="UP000603141"/>
    </source>
</evidence>
<keyword evidence="1 2" id="KW-0238">DNA-binding</keyword>
<organism evidence="4 5">
    <name type="scientific">Luteolibacter pohnpeiensis</name>
    <dbReference type="NCBI Taxonomy" id="454153"/>
    <lineage>
        <taxon>Bacteria</taxon>
        <taxon>Pseudomonadati</taxon>
        <taxon>Verrucomicrobiota</taxon>
        <taxon>Verrucomicrobiia</taxon>
        <taxon>Verrucomicrobiales</taxon>
        <taxon>Verrucomicrobiaceae</taxon>
        <taxon>Luteolibacter</taxon>
    </lineage>
</organism>
<evidence type="ECO:0000259" key="3">
    <source>
        <dbReference type="PROSITE" id="PS50977"/>
    </source>
</evidence>
<dbReference type="PANTHER" id="PTHR30055">
    <property type="entry name" value="HTH-TYPE TRANSCRIPTIONAL REGULATOR RUTR"/>
    <property type="match status" value="1"/>
</dbReference>
<reference evidence="4" key="1">
    <citation type="submission" date="2021-01" db="EMBL/GenBank/DDBJ databases">
        <title>Modified the classification status of verrucomicrobia.</title>
        <authorList>
            <person name="Feng X."/>
        </authorList>
    </citation>
    <scope>NUCLEOTIDE SEQUENCE</scope>
    <source>
        <strain evidence="4">KCTC 22041</strain>
    </source>
</reference>
<dbReference type="InterPro" id="IPR036271">
    <property type="entry name" value="Tet_transcr_reg_TetR-rel_C_sf"/>
</dbReference>
<evidence type="ECO:0000313" key="4">
    <source>
        <dbReference type="EMBL" id="MBK1882210.1"/>
    </source>
</evidence>
<evidence type="ECO:0000256" key="2">
    <source>
        <dbReference type="PROSITE-ProRule" id="PRU00335"/>
    </source>
</evidence>
<dbReference type="GO" id="GO:0000976">
    <property type="term" value="F:transcription cis-regulatory region binding"/>
    <property type="evidence" value="ECO:0007669"/>
    <property type="project" value="TreeGrafter"/>
</dbReference>
<dbReference type="Gene3D" id="1.10.357.10">
    <property type="entry name" value="Tetracycline Repressor, domain 2"/>
    <property type="match status" value="1"/>
</dbReference>
<gene>
    <name evidence="4" type="ORF">JIN85_07280</name>
</gene>
<evidence type="ECO:0000256" key="1">
    <source>
        <dbReference type="ARBA" id="ARBA00023125"/>
    </source>
</evidence>
<feature type="domain" description="HTH tetR-type" evidence="3">
    <location>
        <begin position="16"/>
        <end position="76"/>
    </location>
</feature>
<feature type="DNA-binding region" description="H-T-H motif" evidence="2">
    <location>
        <begin position="39"/>
        <end position="58"/>
    </location>
</feature>
<sequence>MQVTAYMQMDEETQEQSTEQRLLCAAREVYSREGIAKATTREIAKVAGVNEVTLFRRFQSKQGLLAAVLEETFLNVAKSPGCRTVADGATLRDIVTFYANADFDRINNNISLMRVIIGESHRLGELESEVLLRIFRPWKEEFAGKLQEAKDHGLMRADQEPIIVVDQLSAMIFVGALRADTRRCINYTPETYLSACIENILRAIAP</sequence>
<keyword evidence="5" id="KW-1185">Reference proteome</keyword>
<accession>A0A934S6L3</accession>
<dbReference type="SUPFAM" id="SSF46689">
    <property type="entry name" value="Homeodomain-like"/>
    <property type="match status" value="1"/>
</dbReference>
<dbReference type="InterPro" id="IPR009057">
    <property type="entry name" value="Homeodomain-like_sf"/>
</dbReference>
<dbReference type="RefSeq" id="WP_200269122.1">
    <property type="nucleotide sequence ID" value="NZ_JAENIJ010000008.1"/>
</dbReference>
<comment type="caution">
    <text evidence="4">The sequence shown here is derived from an EMBL/GenBank/DDBJ whole genome shotgun (WGS) entry which is preliminary data.</text>
</comment>
<dbReference type="PRINTS" id="PR00455">
    <property type="entry name" value="HTHTETR"/>
</dbReference>
<protein>
    <submittedName>
        <fullName evidence="4">TetR/AcrR family transcriptional regulator</fullName>
    </submittedName>
</protein>
<dbReference type="Proteomes" id="UP000603141">
    <property type="component" value="Unassembled WGS sequence"/>
</dbReference>
<dbReference type="SUPFAM" id="SSF48498">
    <property type="entry name" value="Tetracyclin repressor-like, C-terminal domain"/>
    <property type="match status" value="1"/>
</dbReference>
<dbReference type="AlphaFoldDB" id="A0A934S6L3"/>
<dbReference type="PROSITE" id="PS50977">
    <property type="entry name" value="HTH_TETR_2"/>
    <property type="match status" value="1"/>
</dbReference>
<dbReference type="InterPro" id="IPR050109">
    <property type="entry name" value="HTH-type_TetR-like_transc_reg"/>
</dbReference>
<dbReference type="GO" id="GO:0003700">
    <property type="term" value="F:DNA-binding transcription factor activity"/>
    <property type="evidence" value="ECO:0007669"/>
    <property type="project" value="TreeGrafter"/>
</dbReference>
<dbReference type="PANTHER" id="PTHR30055:SF209">
    <property type="entry name" value="POSSIBLE TRANSCRIPTIONAL REGULATORY PROTEIN (PROBABLY TETR-FAMILY)"/>
    <property type="match status" value="1"/>
</dbReference>